<reference evidence="1 2" key="1">
    <citation type="journal article" date="2005" name="Genome Res.">
        <title>Comparative and functional genomic analyses of the pathogenicity of phytopathogen Xanthomonas campestris pv. campestris.</title>
        <authorList>
            <person name="Qian W."/>
            <person name="Jia Y."/>
            <person name="Ren S.X."/>
            <person name="He Y.Q."/>
            <person name="Feng J.X."/>
            <person name="Lu L.F."/>
            <person name="Sun Q."/>
            <person name="Ying G."/>
            <person name="Tang D.J."/>
            <person name="Tang H."/>
            <person name="Wu W."/>
            <person name="Hao P."/>
            <person name="Wang L."/>
            <person name="Jiang B.L."/>
            <person name="Zeng S."/>
            <person name="Gu W.Y."/>
            <person name="Lu G."/>
            <person name="Rong L."/>
            <person name="Tian Y."/>
            <person name="Yao Z."/>
            <person name="Fu G."/>
            <person name="Chen B."/>
            <person name="Fang R."/>
            <person name="Qiang B."/>
            <person name="Chen Z."/>
            <person name="Zhao G.P."/>
            <person name="Tang J.L."/>
            <person name="He C."/>
        </authorList>
    </citation>
    <scope>NUCLEOTIDE SEQUENCE [LARGE SCALE GENOMIC DNA]</scope>
    <source>
        <strain evidence="1 2">8004</strain>
    </source>
</reference>
<dbReference type="AlphaFoldDB" id="A0A0H2X7X7"/>
<evidence type="ECO:0000313" key="1">
    <source>
        <dbReference type="EMBL" id="AAY49457.1"/>
    </source>
</evidence>
<name>A0A0H2X7X7_XANC8</name>
<proteinExistence type="predicted"/>
<accession>A0A0H2X7X7</accession>
<dbReference type="EMBL" id="CP000050">
    <property type="protein sequence ID" value="AAY49457.1"/>
    <property type="molecule type" value="Genomic_DNA"/>
</dbReference>
<dbReference type="HOGENOM" id="CLU_1389734_0_0_6"/>
<protein>
    <submittedName>
        <fullName evidence="1">Uncharacterized protein</fullName>
    </submittedName>
</protein>
<evidence type="ECO:0000313" key="2">
    <source>
        <dbReference type="Proteomes" id="UP000000420"/>
    </source>
</evidence>
<dbReference type="KEGG" id="xcb:XC_2407"/>
<gene>
    <name evidence="1" type="ordered locus">XC_2407</name>
</gene>
<dbReference type="Proteomes" id="UP000000420">
    <property type="component" value="Chromosome"/>
</dbReference>
<dbReference type="RefSeq" id="WP_011269831.1">
    <property type="nucleotide sequence ID" value="NC_007086.1"/>
</dbReference>
<sequence>MRLYRSGPLSLVILVAVFLMPILAFGGALSSDKKISDLISLFSSGVDVEQPQVEKLIGTDMAKVQITRDEPLRRHYRVSLDDPKSQVTALSFGAHRNDAGSQVWKIAALAAIYADKKVPGCEKYDDIVKKYDFIEGIREPRSVIKGAAWTQPATLAKGPYKIYVSTTDVTSPCISGFSVSTNSTDSSSASGKNTRS</sequence>
<organism evidence="1 2">
    <name type="scientific">Xanthomonas campestris pv. campestris (strain 8004)</name>
    <dbReference type="NCBI Taxonomy" id="314565"/>
    <lineage>
        <taxon>Bacteria</taxon>
        <taxon>Pseudomonadati</taxon>
        <taxon>Pseudomonadota</taxon>
        <taxon>Gammaproteobacteria</taxon>
        <taxon>Lysobacterales</taxon>
        <taxon>Lysobacteraceae</taxon>
        <taxon>Xanthomonas</taxon>
    </lineage>
</organism>